<dbReference type="Proteomes" id="UP000231414">
    <property type="component" value="Unassembled WGS sequence"/>
</dbReference>
<keyword evidence="1" id="KW-0472">Membrane</keyword>
<reference evidence="3" key="1">
    <citation type="submission" date="2017-09" db="EMBL/GenBank/DDBJ databases">
        <title>Depth-based differentiation of microbial function through sediment-hosted aquifers and enrichment of novel symbionts in the deep terrestrial subsurface.</title>
        <authorList>
            <person name="Probst A.J."/>
            <person name="Ladd B."/>
            <person name="Jarett J.K."/>
            <person name="Geller-Mcgrath D.E."/>
            <person name="Sieber C.M.K."/>
            <person name="Emerson J.B."/>
            <person name="Anantharaman K."/>
            <person name="Thomas B.C."/>
            <person name="Malmstrom R."/>
            <person name="Stieglmeier M."/>
            <person name="Klingl A."/>
            <person name="Woyke T."/>
            <person name="Ryan C.M."/>
            <person name="Banfield J.F."/>
        </authorList>
    </citation>
    <scope>NUCLEOTIDE SEQUENCE [LARGE SCALE GENOMIC DNA]</scope>
</reference>
<feature type="transmembrane region" description="Helical" evidence="1">
    <location>
        <begin position="214"/>
        <end position="235"/>
    </location>
</feature>
<dbReference type="AlphaFoldDB" id="A0A2H0X7I8"/>
<accession>A0A2H0X7I8</accession>
<feature type="transmembrane region" description="Helical" evidence="1">
    <location>
        <begin position="106"/>
        <end position="127"/>
    </location>
</feature>
<feature type="transmembrane region" description="Helical" evidence="1">
    <location>
        <begin position="425"/>
        <end position="447"/>
    </location>
</feature>
<sequence>MRLLDGKIEVIFLMIAFVWGLITIFIVPPFQAPDENVHYLRAAGISEGSHICKGDTLKVSTQYSDFVENMDVSRIAHHPNEKFSFDLLLKQQPSNNTGTTMVDMPLCYSLSLYHFIPAFFIFIGKLLNLELLHSFYLCRIASLLLAVILTTLSIKTAPFGKYLIFALSLLPMTIYQYSSVSYDALLIPIIFLSISYTLSLYYKDSSLNLKEFSYLLVLYSLVSIIKPGYNFLLFIPLILFLRNYSTIKYSEIRRLFGFFSLLLLFNITLLYMQRLFLGTTVFAGRPTGQLGYILTHPLTFPLALIVTISHKIGVYLLGFIGILGWFDYPLSLWTYLLIITGFLVFINLEGIHFKLPTRVRLIIVICSGLSSLAIFLAMYLLDTPIGNLLITGVQGRYFIGLALPLGLSLFSYTSKFSLLLRKHKGTMFSVLALALLFIIAGTIFTTFKRYYF</sequence>
<organism evidence="2 3">
    <name type="scientific">candidate division WWE3 bacterium CG08_land_8_20_14_0_20_43_13</name>
    <dbReference type="NCBI Taxonomy" id="1975087"/>
    <lineage>
        <taxon>Bacteria</taxon>
        <taxon>Katanobacteria</taxon>
    </lineage>
</organism>
<feature type="transmembrane region" description="Helical" evidence="1">
    <location>
        <begin position="255"/>
        <end position="277"/>
    </location>
</feature>
<dbReference type="EMBL" id="PEYW01000028">
    <property type="protein sequence ID" value="PIS20811.1"/>
    <property type="molecule type" value="Genomic_DNA"/>
</dbReference>
<proteinExistence type="predicted"/>
<feature type="transmembrane region" description="Helical" evidence="1">
    <location>
        <begin position="184"/>
        <end position="202"/>
    </location>
</feature>
<feature type="transmembrane region" description="Helical" evidence="1">
    <location>
        <begin position="6"/>
        <end position="27"/>
    </location>
</feature>
<feature type="transmembrane region" description="Helical" evidence="1">
    <location>
        <begin position="298"/>
        <end position="326"/>
    </location>
</feature>
<dbReference type="InterPro" id="IPR018674">
    <property type="entry name" value="DUF2142_membrane"/>
</dbReference>
<evidence type="ECO:0008006" key="4">
    <source>
        <dbReference type="Google" id="ProtNLM"/>
    </source>
</evidence>
<keyword evidence="1" id="KW-0812">Transmembrane</keyword>
<evidence type="ECO:0000256" key="1">
    <source>
        <dbReference type="SAM" id="Phobius"/>
    </source>
</evidence>
<feature type="transmembrane region" description="Helical" evidence="1">
    <location>
        <begin position="361"/>
        <end position="381"/>
    </location>
</feature>
<feature type="transmembrane region" description="Helical" evidence="1">
    <location>
        <begin position="393"/>
        <end position="413"/>
    </location>
</feature>
<name>A0A2H0X7I8_UNCKA</name>
<protein>
    <recommendedName>
        <fullName evidence="4">DUF2142 domain-containing protein</fullName>
    </recommendedName>
</protein>
<keyword evidence="1" id="KW-1133">Transmembrane helix</keyword>
<evidence type="ECO:0000313" key="2">
    <source>
        <dbReference type="EMBL" id="PIS20811.1"/>
    </source>
</evidence>
<comment type="caution">
    <text evidence="2">The sequence shown here is derived from an EMBL/GenBank/DDBJ whole genome shotgun (WGS) entry which is preliminary data.</text>
</comment>
<gene>
    <name evidence="2" type="ORF">COT52_01860</name>
</gene>
<dbReference type="Pfam" id="PF09913">
    <property type="entry name" value="DUF2142"/>
    <property type="match status" value="1"/>
</dbReference>
<feature type="transmembrane region" description="Helical" evidence="1">
    <location>
        <begin position="332"/>
        <end position="349"/>
    </location>
</feature>
<evidence type="ECO:0000313" key="3">
    <source>
        <dbReference type="Proteomes" id="UP000231414"/>
    </source>
</evidence>